<sequence length="205" mass="22033">MVQFCDNLFRSLFLVLSVAASIGSSRSNTNLFAVNGFSMPSSKTIYGVPNSGWTSPNWNWGYGSGTGHDCAAICRGKYSTREARSALIDRLISSTTTSTTTSIDLEEVKLVMALKWQNGRWDGSDGGPGGYGDVLATMANAKRYEDDSTGELALLRDMKERFGLLNPTDDDRTAMENLAEGGDVRSALLSCSGLVLKATGFANGW</sequence>
<dbReference type="EMBL" id="HBIX01017577">
    <property type="protein sequence ID" value="CAE0719911.1"/>
    <property type="molecule type" value="Transcribed_RNA"/>
</dbReference>
<protein>
    <submittedName>
        <fullName evidence="2">Uncharacterized protein</fullName>
    </submittedName>
</protein>
<evidence type="ECO:0000256" key="1">
    <source>
        <dbReference type="SAM" id="SignalP"/>
    </source>
</evidence>
<evidence type="ECO:0000313" key="2">
    <source>
        <dbReference type="EMBL" id="CAE0719911.1"/>
    </source>
</evidence>
<dbReference type="AlphaFoldDB" id="A0A7S4ALM8"/>
<accession>A0A7S4ALM8</accession>
<organism evidence="2">
    <name type="scientific">Pseudo-nitzschia australis</name>
    <dbReference type="NCBI Taxonomy" id="44445"/>
    <lineage>
        <taxon>Eukaryota</taxon>
        <taxon>Sar</taxon>
        <taxon>Stramenopiles</taxon>
        <taxon>Ochrophyta</taxon>
        <taxon>Bacillariophyta</taxon>
        <taxon>Bacillariophyceae</taxon>
        <taxon>Bacillariophycidae</taxon>
        <taxon>Bacillariales</taxon>
        <taxon>Bacillariaceae</taxon>
        <taxon>Pseudo-nitzschia</taxon>
    </lineage>
</organism>
<keyword evidence="1" id="KW-0732">Signal</keyword>
<feature type="chain" id="PRO_5030973887" evidence="1">
    <location>
        <begin position="28"/>
        <end position="205"/>
    </location>
</feature>
<name>A0A7S4ALM8_9STRA</name>
<proteinExistence type="predicted"/>
<gene>
    <name evidence="2" type="ORF">PAUS00366_LOCUS12665</name>
</gene>
<reference evidence="2" key="1">
    <citation type="submission" date="2021-01" db="EMBL/GenBank/DDBJ databases">
        <authorList>
            <person name="Corre E."/>
            <person name="Pelletier E."/>
            <person name="Niang G."/>
            <person name="Scheremetjew M."/>
            <person name="Finn R."/>
            <person name="Kale V."/>
            <person name="Holt S."/>
            <person name="Cochrane G."/>
            <person name="Meng A."/>
            <person name="Brown T."/>
            <person name="Cohen L."/>
        </authorList>
    </citation>
    <scope>NUCLEOTIDE SEQUENCE</scope>
    <source>
        <strain evidence="2">10249 10 AB</strain>
    </source>
</reference>
<feature type="signal peptide" evidence="1">
    <location>
        <begin position="1"/>
        <end position="27"/>
    </location>
</feature>